<name>A0ABX1MQL3_9RHOO</name>
<dbReference type="RefSeq" id="WP_169207597.1">
    <property type="nucleotide sequence ID" value="NZ_CP059560.1"/>
</dbReference>
<dbReference type="InterPro" id="IPR033480">
    <property type="entry name" value="sCache_2"/>
</dbReference>
<proteinExistence type="predicted"/>
<feature type="signal peptide" evidence="6">
    <location>
        <begin position="1"/>
        <end position="27"/>
    </location>
</feature>
<dbReference type="SMART" id="SM01049">
    <property type="entry name" value="Cache_2"/>
    <property type="match status" value="2"/>
</dbReference>
<evidence type="ECO:0000256" key="6">
    <source>
        <dbReference type="SAM" id="SignalP"/>
    </source>
</evidence>
<keyword evidence="5" id="KW-0472">Membrane</keyword>
<keyword evidence="4" id="KW-1133">Transmembrane helix</keyword>
<dbReference type="Pfam" id="PF17200">
    <property type="entry name" value="sCache_2"/>
    <property type="match status" value="1"/>
</dbReference>
<reference evidence="8 9" key="1">
    <citation type="submission" date="2019-12" db="EMBL/GenBank/DDBJ databases">
        <title>Comparative genomics gives insights into the taxonomy of the Azoarcus-Aromatoleum group and reveals separate origins of nif in the plant-associated Azoarcus and non-plant-associated Aromatoleum sub-groups.</title>
        <authorList>
            <person name="Lafos M."/>
            <person name="Maluk M."/>
            <person name="Batista M."/>
            <person name="Junghare M."/>
            <person name="Carmona M."/>
            <person name="Faoro H."/>
            <person name="Cruz L.M."/>
            <person name="Battistoni F."/>
            <person name="De Souza E."/>
            <person name="Pedrosa F."/>
            <person name="Chen W.-M."/>
            <person name="Poole P.S."/>
            <person name="Dixon R.A."/>
            <person name="James E.K."/>
        </authorList>
    </citation>
    <scope>NUCLEOTIDE SEQUENCE [LARGE SCALE GENOMIC DNA]</scope>
    <source>
        <strain evidence="8 9">ToN1</strain>
    </source>
</reference>
<evidence type="ECO:0000313" key="9">
    <source>
        <dbReference type="Proteomes" id="UP000652074"/>
    </source>
</evidence>
<feature type="chain" id="PRO_5046915192" description="Single Cache domain-containing protein" evidence="6">
    <location>
        <begin position="28"/>
        <end position="292"/>
    </location>
</feature>
<evidence type="ECO:0000313" key="8">
    <source>
        <dbReference type="EMBL" id="NMF90247.1"/>
    </source>
</evidence>
<dbReference type="Gene3D" id="3.30.450.20">
    <property type="entry name" value="PAS domain"/>
    <property type="match status" value="2"/>
</dbReference>
<dbReference type="Pfam" id="PF08269">
    <property type="entry name" value="dCache_2"/>
    <property type="match status" value="1"/>
</dbReference>
<accession>A0ABX1MQL3</accession>
<keyword evidence="6" id="KW-0732">Signal</keyword>
<evidence type="ECO:0000256" key="4">
    <source>
        <dbReference type="ARBA" id="ARBA00022989"/>
    </source>
</evidence>
<evidence type="ECO:0000256" key="5">
    <source>
        <dbReference type="ARBA" id="ARBA00023136"/>
    </source>
</evidence>
<protein>
    <recommendedName>
        <fullName evidence="7">Single Cache domain-containing protein</fullName>
    </recommendedName>
</protein>
<sequence length="292" mass="31605">MSAPVRVLVLTLGLALGTGLVPSAAGAADAESIRLFDSELGKRATALLERAVRHIEQTGEKGAADFSRQAAFVDRDLYAYAVRMDGRFLASGGSSAALIGDNVLDYTDVEGKAFFREMIELAKAKGGGQVEYRWFNPADSRGEPKVTMFRKVGEIVVAVGFYPPRATPVQARALLKDAIKAMKADAKGALAQFQRLDGPFVHDDLYVFVIDTADGRFLAHGATPALVGSKGFEVRDPNGKPIVTEMIRLAATKGDGELDYSWRNPTTGKIEKKHSYFRTVDGKLVGVGYFQR</sequence>
<feature type="domain" description="Single Cache" evidence="7">
    <location>
        <begin position="41"/>
        <end position="116"/>
    </location>
</feature>
<comment type="subcellular location">
    <subcellularLocation>
        <location evidence="1">Cell membrane</location>
        <topology evidence="1">Multi-pass membrane protein</topology>
    </subcellularLocation>
</comment>
<evidence type="ECO:0000256" key="2">
    <source>
        <dbReference type="ARBA" id="ARBA00022475"/>
    </source>
</evidence>
<evidence type="ECO:0000256" key="1">
    <source>
        <dbReference type="ARBA" id="ARBA00004651"/>
    </source>
</evidence>
<keyword evidence="9" id="KW-1185">Reference proteome</keyword>
<dbReference type="Proteomes" id="UP000652074">
    <property type="component" value="Unassembled WGS sequence"/>
</dbReference>
<gene>
    <name evidence="8" type="ORF">GPA26_17400</name>
</gene>
<dbReference type="InterPro" id="IPR004010">
    <property type="entry name" value="Double_Cache_2"/>
</dbReference>
<comment type="caution">
    <text evidence="8">The sequence shown here is derived from an EMBL/GenBank/DDBJ whole genome shotgun (WGS) entry which is preliminary data.</text>
</comment>
<feature type="domain" description="Single Cache" evidence="7">
    <location>
        <begin position="171"/>
        <end position="244"/>
    </location>
</feature>
<keyword evidence="3" id="KW-0812">Transmembrane</keyword>
<evidence type="ECO:0000259" key="7">
    <source>
        <dbReference type="SMART" id="SM01049"/>
    </source>
</evidence>
<organism evidence="8 9">
    <name type="scientific">Aromatoleum petrolei</name>
    <dbReference type="NCBI Taxonomy" id="76116"/>
    <lineage>
        <taxon>Bacteria</taxon>
        <taxon>Pseudomonadati</taxon>
        <taxon>Pseudomonadota</taxon>
        <taxon>Betaproteobacteria</taxon>
        <taxon>Rhodocyclales</taxon>
        <taxon>Rhodocyclaceae</taxon>
        <taxon>Aromatoleum</taxon>
    </lineage>
</organism>
<evidence type="ECO:0000256" key="3">
    <source>
        <dbReference type="ARBA" id="ARBA00022692"/>
    </source>
</evidence>
<dbReference type="EMBL" id="WTVR01000038">
    <property type="protein sequence ID" value="NMF90247.1"/>
    <property type="molecule type" value="Genomic_DNA"/>
</dbReference>
<keyword evidence="2" id="KW-1003">Cell membrane</keyword>